<protein>
    <submittedName>
        <fullName evidence="3">Putative Ppx/GppA phosphatase</fullName>
    </submittedName>
</protein>
<dbReference type="Gene3D" id="3.30.420.150">
    <property type="entry name" value="Exopolyphosphatase. Domain 2"/>
    <property type="match status" value="1"/>
</dbReference>
<dbReference type="CDD" id="cd24006">
    <property type="entry name" value="ASKHA_NBD_PPX_GppA"/>
    <property type="match status" value="1"/>
</dbReference>
<comment type="similarity">
    <text evidence="1">Belongs to the heat shock protein 70 family.</text>
</comment>
<dbReference type="SUPFAM" id="SSF53067">
    <property type="entry name" value="Actin-like ATPase domain"/>
    <property type="match status" value="2"/>
</dbReference>
<comment type="caution">
    <text evidence="3">The sequence shown here is derived from an EMBL/GenBank/DDBJ whole genome shotgun (WGS) entry which is preliminary data.</text>
</comment>
<dbReference type="Pfam" id="PF02541">
    <property type="entry name" value="Ppx-GppA"/>
    <property type="match status" value="1"/>
</dbReference>
<evidence type="ECO:0000313" key="3">
    <source>
        <dbReference type="EMBL" id="OSM01643.1"/>
    </source>
</evidence>
<gene>
    <name evidence="3" type="ORF">MAIT1_01657</name>
</gene>
<keyword evidence="4" id="KW-1185">Reference proteome</keyword>
<evidence type="ECO:0000259" key="2">
    <source>
        <dbReference type="Pfam" id="PF02541"/>
    </source>
</evidence>
<dbReference type="InterPro" id="IPR003695">
    <property type="entry name" value="Ppx_GppA_N"/>
</dbReference>
<evidence type="ECO:0000256" key="1">
    <source>
        <dbReference type="ARBA" id="ARBA00007381"/>
    </source>
</evidence>
<dbReference type="Proteomes" id="UP000194003">
    <property type="component" value="Unassembled WGS sequence"/>
</dbReference>
<dbReference type="Gene3D" id="3.30.420.40">
    <property type="match status" value="1"/>
</dbReference>
<dbReference type="InterPro" id="IPR018181">
    <property type="entry name" value="Heat_shock_70_CS"/>
</dbReference>
<feature type="domain" description="Ppx/GppA phosphatase N-terminal" evidence="2">
    <location>
        <begin position="28"/>
        <end position="160"/>
    </location>
</feature>
<dbReference type="PANTHER" id="PTHR30005">
    <property type="entry name" value="EXOPOLYPHOSPHATASE"/>
    <property type="match status" value="1"/>
</dbReference>
<sequence>MRLLIARVYESSDDAPPLLRKEDLYRVPLRLGEDAFTHGALTPRTQERFLQVMSAFKQLIDFFEPEDFMACATSALRSCANGPATVERVWRELGLRIDIIDGEREADLIAFNRDEGQYDKGDYLFVDVGGGSTELTILHEGSRVMARSFKIGTVRLKQGLVNPEEWRAMEAWIFVHTPAYEPLTGIGSGGNINKIFKMTGRKKKEGLPVTALAAIHSELAEMSMESRMRQLGLRHDRADVIVPAAQIYLRVARWAGLGRYIVPQIGLSDGMVRYMHRRYLEGLVNC</sequence>
<evidence type="ECO:0000313" key="4">
    <source>
        <dbReference type="Proteomes" id="UP000194003"/>
    </source>
</evidence>
<dbReference type="EMBL" id="LVJN01000020">
    <property type="protein sequence ID" value="OSM01643.1"/>
    <property type="molecule type" value="Genomic_DNA"/>
</dbReference>
<dbReference type="PANTHER" id="PTHR30005:SF0">
    <property type="entry name" value="RETROGRADE REGULATION PROTEIN 2"/>
    <property type="match status" value="1"/>
</dbReference>
<accession>A0A1Y2K0S0</accession>
<reference evidence="3 4" key="1">
    <citation type="journal article" date="2016" name="BMC Genomics">
        <title>Combined genomic and structural analyses of a cultured magnetotactic bacterium reveals its niche adaptation to a dynamic environment.</title>
        <authorList>
            <person name="Araujo A.C."/>
            <person name="Morillo V."/>
            <person name="Cypriano J."/>
            <person name="Teixeira L.C."/>
            <person name="Leao P."/>
            <person name="Lyra S."/>
            <person name="Almeida L.G."/>
            <person name="Bazylinski D.A."/>
            <person name="Vasconcellos A.T."/>
            <person name="Abreu F."/>
            <person name="Lins U."/>
        </authorList>
    </citation>
    <scope>NUCLEOTIDE SEQUENCE [LARGE SCALE GENOMIC DNA]</scope>
    <source>
        <strain evidence="3 4">IT-1</strain>
    </source>
</reference>
<proteinExistence type="inferred from homology"/>
<dbReference type="PROSITE" id="PS00329">
    <property type="entry name" value="HSP70_2"/>
    <property type="match status" value="1"/>
</dbReference>
<dbReference type="InterPro" id="IPR050273">
    <property type="entry name" value="GppA/Ppx_hydrolase"/>
</dbReference>
<dbReference type="AlphaFoldDB" id="A0A1Y2K0S0"/>
<name>A0A1Y2K0S0_9PROT</name>
<dbReference type="GO" id="GO:0016462">
    <property type="term" value="F:pyrophosphatase activity"/>
    <property type="evidence" value="ECO:0007669"/>
    <property type="project" value="TreeGrafter"/>
</dbReference>
<dbReference type="InterPro" id="IPR043129">
    <property type="entry name" value="ATPase_NBD"/>
</dbReference>
<organism evidence="3 4">
    <name type="scientific">Magnetofaba australis IT-1</name>
    <dbReference type="NCBI Taxonomy" id="1434232"/>
    <lineage>
        <taxon>Bacteria</taxon>
        <taxon>Pseudomonadati</taxon>
        <taxon>Pseudomonadota</taxon>
        <taxon>Magnetococcia</taxon>
        <taxon>Magnetococcales</taxon>
        <taxon>Magnetococcaceae</taxon>
        <taxon>Magnetofaba</taxon>
    </lineage>
</organism>
<dbReference type="STRING" id="1434232.MAIT1_01657"/>